<dbReference type="Pfam" id="PF02221">
    <property type="entry name" value="E1_DerP2_DerF2"/>
    <property type="match status" value="1"/>
</dbReference>
<protein>
    <recommendedName>
        <fullName evidence="1">MD-2-related lipid-recognition domain-containing protein</fullName>
    </recommendedName>
</protein>
<sequence>MMFCSLLRDHGDWCTGTAAQNAPLPLNAYVEGCVNPPCALPKGQEVVVHLVFRAPRTTTKMTTLAQAFLLFFPINYPLNDHADTCSFLTNSFCPVRANDVVQYTLRMMIENLPVNVAPSVEIRIEDDSNRPVTCIRVPVVIAPPLKP</sequence>
<reference evidence="2 3" key="1">
    <citation type="submission" date="2024-06" db="EMBL/GenBank/DDBJ databases">
        <title>A chromosome-level genome assembly of beet webworm, Loxostege sticticalis.</title>
        <authorList>
            <person name="Zhang Y."/>
        </authorList>
    </citation>
    <scope>NUCLEOTIDE SEQUENCE [LARGE SCALE GENOMIC DNA]</scope>
    <source>
        <strain evidence="2">AQ026</strain>
        <tissue evidence="2">Whole body</tissue>
    </source>
</reference>
<keyword evidence="3" id="KW-1185">Reference proteome</keyword>
<proteinExistence type="predicted"/>
<comment type="caution">
    <text evidence="2">The sequence shown here is derived from an EMBL/GenBank/DDBJ whole genome shotgun (WGS) entry which is preliminary data.</text>
</comment>
<evidence type="ECO:0000259" key="1">
    <source>
        <dbReference type="Pfam" id="PF02221"/>
    </source>
</evidence>
<dbReference type="InterPro" id="IPR003172">
    <property type="entry name" value="ML_dom"/>
</dbReference>
<name>A0ABR3HCF1_LOXSC</name>
<dbReference type="InterPro" id="IPR014756">
    <property type="entry name" value="Ig_E-set"/>
</dbReference>
<dbReference type="SUPFAM" id="SSF81296">
    <property type="entry name" value="E set domains"/>
    <property type="match status" value="1"/>
</dbReference>
<feature type="domain" description="MD-2-related lipid-recognition" evidence="1">
    <location>
        <begin position="31"/>
        <end position="139"/>
    </location>
</feature>
<evidence type="ECO:0000313" key="3">
    <source>
        <dbReference type="Proteomes" id="UP001549920"/>
    </source>
</evidence>
<organism evidence="2 3">
    <name type="scientific">Loxostege sticticalis</name>
    <name type="common">Beet webworm moth</name>
    <dbReference type="NCBI Taxonomy" id="481309"/>
    <lineage>
        <taxon>Eukaryota</taxon>
        <taxon>Metazoa</taxon>
        <taxon>Ecdysozoa</taxon>
        <taxon>Arthropoda</taxon>
        <taxon>Hexapoda</taxon>
        <taxon>Insecta</taxon>
        <taxon>Pterygota</taxon>
        <taxon>Neoptera</taxon>
        <taxon>Endopterygota</taxon>
        <taxon>Lepidoptera</taxon>
        <taxon>Glossata</taxon>
        <taxon>Ditrysia</taxon>
        <taxon>Pyraloidea</taxon>
        <taxon>Crambidae</taxon>
        <taxon>Pyraustinae</taxon>
        <taxon>Loxostege</taxon>
    </lineage>
</organism>
<accession>A0ABR3HCF1</accession>
<dbReference type="Gene3D" id="2.60.40.770">
    <property type="match status" value="1"/>
</dbReference>
<gene>
    <name evidence="2" type="ORF">ABMA27_008638</name>
</gene>
<dbReference type="Proteomes" id="UP001549920">
    <property type="component" value="Unassembled WGS sequence"/>
</dbReference>
<evidence type="ECO:0000313" key="2">
    <source>
        <dbReference type="EMBL" id="KAL0867971.1"/>
    </source>
</evidence>
<dbReference type="EMBL" id="JBEUOH010000022">
    <property type="protein sequence ID" value="KAL0867971.1"/>
    <property type="molecule type" value="Genomic_DNA"/>
</dbReference>